<accession>A0A9P8V5M8</accession>
<proteinExistence type="predicted"/>
<name>A0A9P8V5M8_9PEZI</name>
<dbReference type="AlphaFoldDB" id="A0A9P8V5M8"/>
<evidence type="ECO:0000313" key="2">
    <source>
        <dbReference type="EMBL" id="KAH6673927.1"/>
    </source>
</evidence>
<gene>
    <name evidence="2" type="ORF">F5X68DRAFT_214492</name>
</gene>
<keyword evidence="3" id="KW-1185">Reference proteome</keyword>
<keyword evidence="1" id="KW-0812">Transmembrane</keyword>
<keyword evidence="1" id="KW-0472">Membrane</keyword>
<evidence type="ECO:0000313" key="3">
    <source>
        <dbReference type="Proteomes" id="UP000770015"/>
    </source>
</evidence>
<organism evidence="2 3">
    <name type="scientific">Plectosphaerella plurivora</name>
    <dbReference type="NCBI Taxonomy" id="936078"/>
    <lineage>
        <taxon>Eukaryota</taxon>
        <taxon>Fungi</taxon>
        <taxon>Dikarya</taxon>
        <taxon>Ascomycota</taxon>
        <taxon>Pezizomycotina</taxon>
        <taxon>Sordariomycetes</taxon>
        <taxon>Hypocreomycetidae</taxon>
        <taxon>Glomerellales</taxon>
        <taxon>Plectosphaerellaceae</taxon>
        <taxon>Plectosphaerella</taxon>
    </lineage>
</organism>
<feature type="transmembrane region" description="Helical" evidence="1">
    <location>
        <begin position="154"/>
        <end position="187"/>
    </location>
</feature>
<evidence type="ECO:0000256" key="1">
    <source>
        <dbReference type="SAM" id="Phobius"/>
    </source>
</evidence>
<dbReference type="EMBL" id="JAGSXJ010000026">
    <property type="protein sequence ID" value="KAH6673927.1"/>
    <property type="molecule type" value="Genomic_DNA"/>
</dbReference>
<keyword evidence="1" id="KW-1133">Transmembrane helix</keyword>
<reference evidence="2" key="1">
    <citation type="journal article" date="2021" name="Nat. Commun.">
        <title>Genetic determinants of endophytism in the Arabidopsis root mycobiome.</title>
        <authorList>
            <person name="Mesny F."/>
            <person name="Miyauchi S."/>
            <person name="Thiergart T."/>
            <person name="Pickel B."/>
            <person name="Atanasova L."/>
            <person name="Karlsson M."/>
            <person name="Huettel B."/>
            <person name="Barry K.W."/>
            <person name="Haridas S."/>
            <person name="Chen C."/>
            <person name="Bauer D."/>
            <person name="Andreopoulos W."/>
            <person name="Pangilinan J."/>
            <person name="LaButti K."/>
            <person name="Riley R."/>
            <person name="Lipzen A."/>
            <person name="Clum A."/>
            <person name="Drula E."/>
            <person name="Henrissat B."/>
            <person name="Kohler A."/>
            <person name="Grigoriev I.V."/>
            <person name="Martin F.M."/>
            <person name="Hacquard S."/>
        </authorList>
    </citation>
    <scope>NUCLEOTIDE SEQUENCE</scope>
    <source>
        <strain evidence="2">MPI-SDFR-AT-0117</strain>
    </source>
</reference>
<dbReference type="Proteomes" id="UP000770015">
    <property type="component" value="Unassembled WGS sequence"/>
</dbReference>
<comment type="caution">
    <text evidence="2">The sequence shown here is derived from an EMBL/GenBank/DDBJ whole genome shotgun (WGS) entry which is preliminary data.</text>
</comment>
<sequence>MSKTLQATWKCFQLYNQDAPSSFGRNRFPSIINPLDPTLSSDQISRRSNSTFLSNMAFASFATPPFLLATGSPKKLEEQDHVQHAARQLTPDTPSHQVIGGILWASFARVISSKDFWLDVAIFFGVIVSSALLILMARWATDEVSGCKSRARAFFWWIFLFIGGLILIPTNFIAIPLLPVYACIGLFHSVRNTKSPGLKWVAAASFFCHNSWRRLGAKIFKPKEARQAAHKPQQPAASQAGAEDHFDDITLGDLTPYQSYQTMTNPKSFV</sequence>
<feature type="transmembrane region" description="Helical" evidence="1">
    <location>
        <begin position="116"/>
        <end position="139"/>
    </location>
</feature>
<protein>
    <submittedName>
        <fullName evidence="2">Uncharacterized protein</fullName>
    </submittedName>
</protein>